<gene>
    <name evidence="1" type="ORF">EV421DRAFT_1740115</name>
</gene>
<protein>
    <submittedName>
        <fullName evidence="1">Uncharacterized protein</fullName>
    </submittedName>
</protein>
<proteinExistence type="predicted"/>
<dbReference type="EMBL" id="JAUEPT010000061">
    <property type="protein sequence ID" value="KAK0435655.1"/>
    <property type="molecule type" value="Genomic_DNA"/>
</dbReference>
<accession>A0AA39J3W5</accession>
<dbReference type="Proteomes" id="UP001175226">
    <property type="component" value="Unassembled WGS sequence"/>
</dbReference>
<name>A0AA39J3W5_9AGAR</name>
<evidence type="ECO:0000313" key="2">
    <source>
        <dbReference type="Proteomes" id="UP001175226"/>
    </source>
</evidence>
<reference evidence="1" key="1">
    <citation type="submission" date="2023-06" db="EMBL/GenBank/DDBJ databases">
        <authorList>
            <consortium name="Lawrence Berkeley National Laboratory"/>
            <person name="Ahrendt S."/>
            <person name="Sahu N."/>
            <person name="Indic B."/>
            <person name="Wong-Bajracharya J."/>
            <person name="Merenyi Z."/>
            <person name="Ke H.-M."/>
            <person name="Monk M."/>
            <person name="Kocsube S."/>
            <person name="Drula E."/>
            <person name="Lipzen A."/>
            <person name="Balint B."/>
            <person name="Henrissat B."/>
            <person name="Andreopoulos B."/>
            <person name="Martin F.M."/>
            <person name="Harder C.B."/>
            <person name="Rigling D."/>
            <person name="Ford K.L."/>
            <person name="Foster G.D."/>
            <person name="Pangilinan J."/>
            <person name="Papanicolaou A."/>
            <person name="Barry K."/>
            <person name="LaButti K."/>
            <person name="Viragh M."/>
            <person name="Koriabine M."/>
            <person name="Yan M."/>
            <person name="Riley R."/>
            <person name="Champramary S."/>
            <person name="Plett K.L."/>
            <person name="Tsai I.J."/>
            <person name="Slot J."/>
            <person name="Sipos G."/>
            <person name="Plett J."/>
            <person name="Nagy L.G."/>
            <person name="Grigoriev I.V."/>
        </authorList>
    </citation>
    <scope>NUCLEOTIDE SEQUENCE</scope>
    <source>
        <strain evidence="1">FPL87.14</strain>
    </source>
</reference>
<evidence type="ECO:0000313" key="1">
    <source>
        <dbReference type="EMBL" id="KAK0435655.1"/>
    </source>
</evidence>
<comment type="caution">
    <text evidence="1">The sequence shown here is derived from an EMBL/GenBank/DDBJ whole genome shotgun (WGS) entry which is preliminary data.</text>
</comment>
<dbReference type="AlphaFoldDB" id="A0AA39J3W5"/>
<organism evidence="1 2">
    <name type="scientific">Armillaria borealis</name>
    <dbReference type="NCBI Taxonomy" id="47425"/>
    <lineage>
        <taxon>Eukaryota</taxon>
        <taxon>Fungi</taxon>
        <taxon>Dikarya</taxon>
        <taxon>Basidiomycota</taxon>
        <taxon>Agaricomycotina</taxon>
        <taxon>Agaricomycetes</taxon>
        <taxon>Agaricomycetidae</taxon>
        <taxon>Agaricales</taxon>
        <taxon>Marasmiineae</taxon>
        <taxon>Physalacriaceae</taxon>
        <taxon>Armillaria</taxon>
    </lineage>
</organism>
<keyword evidence="2" id="KW-1185">Reference proteome</keyword>
<sequence length="197" mass="21608">MPSSDLPEIPSLIPYATVYIETSGEGNLSRSREHALRTHWHNPRLVGGQSRKSLKGDAEGSWVPQKLAARDPSGSPFSLRYVGPPKPISSNCFSITIRTYPNTPIVRGNYNDDHSHPLGPAPNASIFEDLLWEKMSPGASKATMLAKTDDTHDECMTECDSSVDAWHSESALYPDDQDPFASIPMADVHLSCQLSMV</sequence>